<proteinExistence type="predicted"/>
<dbReference type="InterPro" id="IPR051534">
    <property type="entry name" value="CBASS_pafABC_assoc_protein"/>
</dbReference>
<keyword evidence="3" id="KW-0614">Plasmid</keyword>
<reference evidence="3 4" key="2">
    <citation type="journal article" date="2010" name="Stand. Genomic Sci.">
        <title>Complete genome sequence of the Medicago microsymbiont Ensifer (Sinorhizobium) medicae strain WSM419.</title>
        <authorList>
            <person name="Reeve W."/>
            <person name="Chain P."/>
            <person name="O'Hara G."/>
            <person name="Ardley J."/>
            <person name="Nandesena K."/>
            <person name="Brau L."/>
            <person name="Tiwari R."/>
            <person name="Malfatti S."/>
            <person name="Kiss H."/>
            <person name="Lapidus A."/>
            <person name="Copeland A."/>
            <person name="Nolan M."/>
            <person name="Land M."/>
            <person name="Hauser L."/>
            <person name="Chang Y.J."/>
            <person name="Ivanova N."/>
            <person name="Mavromatis K."/>
            <person name="Markowitz V."/>
            <person name="Kyrpides N."/>
            <person name="Gollagher M."/>
            <person name="Yates R."/>
            <person name="Dilworth M."/>
            <person name="Howieson J."/>
        </authorList>
    </citation>
    <scope>NUCLEOTIDE SEQUENCE [LARGE SCALE GENOMIC DNA]</scope>
    <source>
        <strain evidence="3 4">WSM419</strain>
        <plasmid evidence="4">Plasmid pSMED02</plasmid>
    </source>
</reference>
<dbReference type="HOGENOM" id="CLU_041141_4_1_5"/>
<dbReference type="eggNOG" id="COG2378">
    <property type="taxonomic scope" value="Bacteria"/>
</dbReference>
<evidence type="ECO:0000313" key="4">
    <source>
        <dbReference type="Proteomes" id="UP000001108"/>
    </source>
</evidence>
<evidence type="ECO:0000259" key="1">
    <source>
        <dbReference type="Pfam" id="PF13280"/>
    </source>
</evidence>
<sequence>MSFEKALVLLELTEMARASHEGVTLEQIRDRFDVSHRTAQRMTAALEAAFPHAVHVTVDHERRSRWRIRDTTLATLALKGDRELAALDLAIAQFTGSGDRDTASILESLRDRLLAALPERTALRTEADAEALIAAHGLLARPGPVAKFDNKTSEVISEALRGPFRLSFTYRGTQRTVEPYGILVGTRRYLVAHDLKRTDGNLRRFRVDLIEDPRVLPESFSLPPDFSLSRHAMLGFGSYHAPGEHQETVWRFSAVAASHAREWRFHPEQTTAELPDGRFEVRFTASGWVEMAWHLLQWGPHVEVVKPEELKRQLEEVRRGAVEIFP</sequence>
<dbReference type="KEGG" id="smd:Smed_5442"/>
<dbReference type="PANTHER" id="PTHR34580">
    <property type="match status" value="1"/>
</dbReference>
<dbReference type="PANTHER" id="PTHR34580:SF1">
    <property type="entry name" value="PROTEIN PAFC"/>
    <property type="match status" value="1"/>
</dbReference>
<reference evidence="4" key="1">
    <citation type="submission" date="2007-06" db="EMBL/GenBank/DDBJ databases">
        <title>Complete sequence of Sinorhizobium medicae WSM419 plasmid pSMED02.</title>
        <authorList>
            <consortium name="US DOE Joint Genome Institute"/>
            <person name="Copeland A."/>
            <person name="Lucas S."/>
            <person name="Lapidus A."/>
            <person name="Barry K."/>
            <person name="Glavina del Rio T."/>
            <person name="Dalin E."/>
            <person name="Tice H."/>
            <person name="Pitluck S."/>
            <person name="Chain P."/>
            <person name="Malfatti S."/>
            <person name="Shin M."/>
            <person name="Vergez L."/>
            <person name="Schmutz J."/>
            <person name="Larimer F."/>
            <person name="Land M."/>
            <person name="Hauser L."/>
            <person name="Kyrpides N."/>
            <person name="Mikhailova N."/>
            <person name="Reeve W.G."/>
            <person name="Richardson P."/>
        </authorList>
    </citation>
    <scope>NUCLEOTIDE SEQUENCE [LARGE SCALE GENOMIC DNA]</scope>
    <source>
        <strain evidence="4">WSM419</strain>
        <plasmid evidence="4">Plasmid pSMED02</plasmid>
    </source>
</reference>
<evidence type="ECO:0000259" key="2">
    <source>
        <dbReference type="Pfam" id="PF25583"/>
    </source>
</evidence>
<feature type="domain" description="WCX" evidence="2">
    <location>
        <begin position="251"/>
        <end position="316"/>
    </location>
</feature>
<dbReference type="InterPro" id="IPR026881">
    <property type="entry name" value="WYL_dom"/>
</dbReference>
<dbReference type="EMBL" id="CP000740">
    <property type="protein sequence ID" value="ABR64204.1"/>
    <property type="molecule type" value="Genomic_DNA"/>
</dbReference>
<geneLocation type="plasmid" evidence="3 4">
    <name>pSMED02</name>
</geneLocation>
<dbReference type="AlphaFoldDB" id="A6UKM4"/>
<protein>
    <submittedName>
        <fullName evidence="3">Transcriptional regulator</fullName>
    </submittedName>
</protein>
<gene>
    <name evidence="3" type="ordered locus">Smed_5442</name>
</gene>
<dbReference type="Pfam" id="PF25583">
    <property type="entry name" value="WCX"/>
    <property type="match status" value="1"/>
</dbReference>
<accession>A6UKM4</accession>
<dbReference type="OrthoDB" id="7626446at2"/>
<evidence type="ECO:0000313" key="3">
    <source>
        <dbReference type="EMBL" id="ABR64204.1"/>
    </source>
</evidence>
<dbReference type="PROSITE" id="PS52050">
    <property type="entry name" value="WYL"/>
    <property type="match status" value="1"/>
</dbReference>
<dbReference type="Pfam" id="PF13280">
    <property type="entry name" value="WYL"/>
    <property type="match status" value="1"/>
</dbReference>
<organism evidence="3 4">
    <name type="scientific">Sinorhizobium medicae (strain WSM419)</name>
    <name type="common">Ensifer medicae</name>
    <dbReference type="NCBI Taxonomy" id="366394"/>
    <lineage>
        <taxon>Bacteria</taxon>
        <taxon>Pseudomonadati</taxon>
        <taxon>Pseudomonadota</taxon>
        <taxon>Alphaproteobacteria</taxon>
        <taxon>Hyphomicrobiales</taxon>
        <taxon>Rhizobiaceae</taxon>
        <taxon>Sinorhizobium/Ensifer group</taxon>
        <taxon>Sinorhizobium</taxon>
    </lineage>
</organism>
<feature type="domain" description="WYL" evidence="1">
    <location>
        <begin position="154"/>
        <end position="215"/>
    </location>
</feature>
<dbReference type="InterPro" id="IPR057727">
    <property type="entry name" value="WCX_dom"/>
</dbReference>
<name>A6UKM4_SINMW</name>
<dbReference type="PATRIC" id="fig|366394.8.peg.1933"/>
<dbReference type="Proteomes" id="UP000001108">
    <property type="component" value="Plasmid pSMED02"/>
</dbReference>